<accession>A0A1I8ALR9</accession>
<feature type="transmembrane region" description="Helical" evidence="10">
    <location>
        <begin position="169"/>
        <end position="189"/>
    </location>
</feature>
<dbReference type="GO" id="GO:0051453">
    <property type="term" value="P:regulation of intracellular pH"/>
    <property type="evidence" value="ECO:0007669"/>
    <property type="project" value="TreeGrafter"/>
</dbReference>
<dbReference type="NCBIfam" id="TIGR00840">
    <property type="entry name" value="b_cpa1"/>
    <property type="match status" value="1"/>
</dbReference>
<feature type="transmembrane region" description="Helical" evidence="10">
    <location>
        <begin position="104"/>
        <end position="130"/>
    </location>
</feature>
<feature type="transmembrane region" description="Helical" evidence="10">
    <location>
        <begin position="49"/>
        <end position="67"/>
    </location>
</feature>
<feature type="transmembrane region" description="Helical" evidence="10">
    <location>
        <begin position="239"/>
        <end position="259"/>
    </location>
</feature>
<dbReference type="GO" id="GO:0098719">
    <property type="term" value="P:sodium ion import across plasma membrane"/>
    <property type="evidence" value="ECO:0007669"/>
    <property type="project" value="TreeGrafter"/>
</dbReference>
<keyword evidence="6 9" id="KW-0406">Ion transport</keyword>
<keyword evidence="4 10" id="KW-1133">Transmembrane helix</keyword>
<evidence type="ECO:0000256" key="7">
    <source>
        <dbReference type="ARBA" id="ARBA00023136"/>
    </source>
</evidence>
<reference evidence="13" key="1">
    <citation type="submission" date="2016-11" db="UniProtKB">
        <authorList>
            <consortium name="WormBaseParasite"/>
        </authorList>
    </citation>
    <scope>IDENTIFICATION</scope>
</reference>
<feature type="domain" description="Cation/H+ exchanger transmembrane" evidence="11">
    <location>
        <begin position="27"/>
        <end position="303"/>
    </location>
</feature>
<keyword evidence="3 9" id="KW-0812">Transmembrane</keyword>
<evidence type="ECO:0000256" key="10">
    <source>
        <dbReference type="SAM" id="Phobius"/>
    </source>
</evidence>
<dbReference type="GO" id="GO:0005886">
    <property type="term" value="C:plasma membrane"/>
    <property type="evidence" value="ECO:0007669"/>
    <property type="project" value="TreeGrafter"/>
</dbReference>
<feature type="transmembrane region" description="Helical" evidence="10">
    <location>
        <begin position="79"/>
        <end position="97"/>
    </location>
</feature>
<dbReference type="InterPro" id="IPR004709">
    <property type="entry name" value="NaH_exchanger"/>
</dbReference>
<dbReference type="InterPro" id="IPR018422">
    <property type="entry name" value="Cation/H_exchanger_CPA1"/>
</dbReference>
<dbReference type="WBParaSite" id="L893_g6759.t1">
    <property type="protein sequence ID" value="L893_g6759.t1"/>
    <property type="gene ID" value="L893_g6759"/>
</dbReference>
<keyword evidence="8 9" id="KW-0739">Sodium transport</keyword>
<evidence type="ECO:0000256" key="8">
    <source>
        <dbReference type="ARBA" id="ARBA00023201"/>
    </source>
</evidence>
<organism evidence="12 13">
    <name type="scientific">Steinernema glaseri</name>
    <dbReference type="NCBI Taxonomy" id="37863"/>
    <lineage>
        <taxon>Eukaryota</taxon>
        <taxon>Metazoa</taxon>
        <taxon>Ecdysozoa</taxon>
        <taxon>Nematoda</taxon>
        <taxon>Chromadorea</taxon>
        <taxon>Rhabditida</taxon>
        <taxon>Tylenchina</taxon>
        <taxon>Panagrolaimomorpha</taxon>
        <taxon>Strongyloidoidea</taxon>
        <taxon>Steinernematidae</taxon>
        <taxon>Steinernema</taxon>
    </lineage>
</organism>
<dbReference type="GO" id="GO:0015385">
    <property type="term" value="F:sodium:proton antiporter activity"/>
    <property type="evidence" value="ECO:0007669"/>
    <property type="project" value="InterPro"/>
</dbReference>
<keyword evidence="9" id="KW-0050">Antiport</keyword>
<name>A0A1I8ALR9_9BILA</name>
<keyword evidence="12" id="KW-1185">Reference proteome</keyword>
<protein>
    <recommendedName>
        <fullName evidence="9">Sodium/hydrogen exchanger</fullName>
    </recommendedName>
</protein>
<keyword evidence="2 9" id="KW-0813">Transport</keyword>
<evidence type="ECO:0000256" key="6">
    <source>
        <dbReference type="ARBA" id="ARBA00023065"/>
    </source>
</evidence>
<comment type="subcellular location">
    <subcellularLocation>
        <location evidence="1">Membrane</location>
        <topology evidence="1">Multi-pass membrane protein</topology>
    </subcellularLocation>
</comment>
<feature type="transmembrane region" description="Helical" evidence="10">
    <location>
        <begin position="142"/>
        <end position="162"/>
    </location>
</feature>
<evidence type="ECO:0000256" key="1">
    <source>
        <dbReference type="ARBA" id="ARBA00004141"/>
    </source>
</evidence>
<feature type="transmembrane region" description="Helical" evidence="10">
    <location>
        <begin position="209"/>
        <end position="232"/>
    </location>
</feature>
<evidence type="ECO:0000259" key="11">
    <source>
        <dbReference type="Pfam" id="PF00999"/>
    </source>
</evidence>
<proteinExistence type="inferred from homology"/>
<dbReference type="Pfam" id="PF00999">
    <property type="entry name" value="Na_H_Exchanger"/>
    <property type="match status" value="1"/>
</dbReference>
<comment type="similarity">
    <text evidence="9">Belongs to the monovalent cation:proton antiporter 1 (CPA1) transporter (TC 2.A.36) family.</text>
</comment>
<dbReference type="PANTHER" id="PTHR10110">
    <property type="entry name" value="SODIUM/HYDROGEN EXCHANGER"/>
    <property type="match status" value="1"/>
</dbReference>
<evidence type="ECO:0000256" key="5">
    <source>
        <dbReference type="ARBA" id="ARBA00023053"/>
    </source>
</evidence>
<dbReference type="PRINTS" id="PR01084">
    <property type="entry name" value="NAHEXCHNGR"/>
</dbReference>
<sequence>MLQPWERILLFQWHNVHTPLFFSAILLIIMVCKLGFHSSTRLSKIFPESALLIALGLATGLALTYILRVPYVYLHPDFFFLYLLPPIVLEAGFCLPTKDFFNNFFTISLFAVLGTLWNIISVSCLLYLLRGLFEVEKTFLDLMLFSTIISAVDPVAVLSVFEEINVNKLLYICVFGESLLNDAVTVALYHTFSSMLKIGPDNLETTDFLVAVVSFCLVGFGGVIIGIIGGVLTSLLTRFTAKVHVVETLICLICPYIVYLTAETVHMSGILGIVCCGVLMKPYISGNISNKSLITVKYLLKGLSAR</sequence>
<keyword evidence="5" id="KW-0915">Sodium</keyword>
<dbReference type="Gene3D" id="6.10.140.1330">
    <property type="match status" value="1"/>
</dbReference>
<feature type="transmembrane region" description="Helical" evidence="10">
    <location>
        <begin position="265"/>
        <end position="284"/>
    </location>
</feature>
<evidence type="ECO:0000256" key="4">
    <source>
        <dbReference type="ARBA" id="ARBA00022989"/>
    </source>
</evidence>
<evidence type="ECO:0000313" key="13">
    <source>
        <dbReference type="WBParaSite" id="L893_g6759.t1"/>
    </source>
</evidence>
<dbReference type="Proteomes" id="UP000095287">
    <property type="component" value="Unplaced"/>
</dbReference>
<evidence type="ECO:0000256" key="9">
    <source>
        <dbReference type="RuleBase" id="RU003722"/>
    </source>
</evidence>
<feature type="transmembrane region" description="Helical" evidence="10">
    <location>
        <begin position="20"/>
        <end position="37"/>
    </location>
</feature>
<dbReference type="PANTHER" id="PTHR10110:SF125">
    <property type="entry name" value="SODIUM_HYDROGEN EXCHANGER"/>
    <property type="match status" value="1"/>
</dbReference>
<evidence type="ECO:0000256" key="3">
    <source>
        <dbReference type="ARBA" id="ARBA00022692"/>
    </source>
</evidence>
<dbReference type="AlphaFoldDB" id="A0A1I8ALR9"/>
<evidence type="ECO:0000313" key="12">
    <source>
        <dbReference type="Proteomes" id="UP000095287"/>
    </source>
</evidence>
<dbReference type="InterPro" id="IPR006153">
    <property type="entry name" value="Cation/H_exchanger_TM"/>
</dbReference>
<keyword evidence="7 10" id="KW-0472">Membrane</keyword>
<evidence type="ECO:0000256" key="2">
    <source>
        <dbReference type="ARBA" id="ARBA00022448"/>
    </source>
</evidence>
<dbReference type="GO" id="GO:0015386">
    <property type="term" value="F:potassium:proton antiporter activity"/>
    <property type="evidence" value="ECO:0007669"/>
    <property type="project" value="TreeGrafter"/>
</dbReference>